<evidence type="ECO:0000313" key="1">
    <source>
        <dbReference type="EMBL" id="VFJ67672.1"/>
    </source>
</evidence>
<dbReference type="AlphaFoldDB" id="A0A450TJP0"/>
<evidence type="ECO:0008006" key="2">
    <source>
        <dbReference type="Google" id="ProtNLM"/>
    </source>
</evidence>
<organism evidence="1">
    <name type="scientific">Candidatus Kentrum sp. DK</name>
    <dbReference type="NCBI Taxonomy" id="2126562"/>
    <lineage>
        <taxon>Bacteria</taxon>
        <taxon>Pseudomonadati</taxon>
        <taxon>Pseudomonadota</taxon>
        <taxon>Gammaproteobacteria</taxon>
        <taxon>Candidatus Kentrum</taxon>
    </lineage>
</organism>
<dbReference type="InterPro" id="IPR035069">
    <property type="entry name" value="TTHA1013/TTHA0281-like"/>
</dbReference>
<dbReference type="EMBL" id="CAADEY010000168">
    <property type="protein sequence ID" value="VFJ67672.1"/>
    <property type="molecule type" value="Genomic_DNA"/>
</dbReference>
<protein>
    <recommendedName>
        <fullName evidence="2">HicB family protein</fullName>
    </recommendedName>
</protein>
<dbReference type="SUPFAM" id="SSF143100">
    <property type="entry name" value="TTHA1013/TTHA0281-like"/>
    <property type="match status" value="1"/>
</dbReference>
<gene>
    <name evidence="1" type="ORF">BECKDK2373C_GA0170839_11686</name>
</gene>
<reference evidence="1" key="1">
    <citation type="submission" date="2019-02" db="EMBL/GenBank/DDBJ databases">
        <authorList>
            <person name="Gruber-Vodicka R. H."/>
            <person name="Seah K. B. B."/>
        </authorList>
    </citation>
    <scope>NUCLEOTIDE SEQUENCE</scope>
    <source>
        <strain evidence="1">BECK_DK161</strain>
    </source>
</reference>
<sequence>MKINVVLEKDGDGYLARVEGHQNLFAFAYTEKDAVIELKNVVEMVMDYHLEQANDERIIRNELVTTVGKHALQV</sequence>
<proteinExistence type="predicted"/>
<name>A0A450TJP0_9GAMM</name>
<accession>A0A450TJP0</accession>